<organism evidence="1 2">
    <name type="scientific">Haloplasma contractile SSD-17B</name>
    <dbReference type="NCBI Taxonomy" id="1033810"/>
    <lineage>
        <taxon>Bacteria</taxon>
        <taxon>Bacillati</taxon>
        <taxon>Mycoplasmatota</taxon>
        <taxon>Mollicutes</taxon>
        <taxon>Haloplasmatales</taxon>
        <taxon>Haloplasmataceae</taxon>
        <taxon>Haloplasma</taxon>
    </lineage>
</organism>
<proteinExistence type="predicted"/>
<keyword evidence="2" id="KW-1185">Reference proteome</keyword>
<gene>
    <name evidence="1" type="ORF">HLPCO_000987</name>
</gene>
<comment type="caution">
    <text evidence="1">The sequence shown here is derived from an EMBL/GenBank/DDBJ whole genome shotgun (WGS) entry which is preliminary data.</text>
</comment>
<accession>U2DWF7</accession>
<reference evidence="1 2" key="1">
    <citation type="journal article" date="2011" name="J. Bacteriol.">
        <title>Genome sequence of Haloplasma contractile, an unusual contractile bacterium from a deep-sea anoxic brine lake.</title>
        <authorList>
            <person name="Antunes A."/>
            <person name="Alam I."/>
            <person name="El Dorry H."/>
            <person name="Siam R."/>
            <person name="Robertson A."/>
            <person name="Bajic V.B."/>
            <person name="Stingl U."/>
        </authorList>
    </citation>
    <scope>NUCLEOTIDE SEQUENCE [LARGE SCALE GENOMIC DNA]</scope>
    <source>
        <strain evidence="1 2">SSD-17B</strain>
    </source>
</reference>
<name>U2DWF7_9MOLU</name>
<evidence type="ECO:0000313" key="2">
    <source>
        <dbReference type="Proteomes" id="UP000005707"/>
    </source>
</evidence>
<dbReference type="InParanoid" id="U2DWF7"/>
<dbReference type="Proteomes" id="UP000005707">
    <property type="component" value="Unassembled WGS sequence"/>
</dbReference>
<protein>
    <submittedName>
        <fullName evidence="1">Uncharacterized protein</fullName>
    </submittedName>
</protein>
<sequence>MFMELYDILCWVSQIEKGRNDIEKEVNDRFKTIYLDY</sequence>
<reference evidence="1 2" key="2">
    <citation type="journal article" date="2013" name="PLoS ONE">
        <title>INDIGO - INtegrated Data Warehouse of MIcrobial GenOmes with Examples from the Red Sea Extremophiles.</title>
        <authorList>
            <person name="Alam I."/>
            <person name="Antunes A."/>
            <person name="Kamau A.A."/>
            <person name="Ba Alawi W."/>
            <person name="Kalkatawi M."/>
            <person name="Stingl U."/>
            <person name="Bajic V.B."/>
        </authorList>
    </citation>
    <scope>NUCLEOTIDE SEQUENCE [LARGE SCALE GENOMIC DNA]</scope>
    <source>
        <strain evidence="1 2">SSD-17B</strain>
    </source>
</reference>
<evidence type="ECO:0000313" key="1">
    <source>
        <dbReference type="EMBL" id="ERJ12647.1"/>
    </source>
</evidence>
<dbReference type="EMBL" id="AFNU02000003">
    <property type="protein sequence ID" value="ERJ12647.1"/>
    <property type="molecule type" value="Genomic_DNA"/>
</dbReference>
<dbReference type="AlphaFoldDB" id="U2DWF7"/>